<gene>
    <name evidence="4" type="ORF">DW641_10190</name>
</gene>
<dbReference type="InterPro" id="IPR036390">
    <property type="entry name" value="WH_DNA-bd_sf"/>
</dbReference>
<dbReference type="InterPro" id="IPR000600">
    <property type="entry name" value="ROK"/>
</dbReference>
<keyword evidence="3" id="KW-0119">Carbohydrate metabolism</keyword>
<accession>A0A414S0T5</accession>
<dbReference type="PANTHER" id="PTHR18964:SF149">
    <property type="entry name" value="BIFUNCTIONAL UDP-N-ACETYLGLUCOSAMINE 2-EPIMERASE_N-ACETYLMANNOSAMINE KINASE"/>
    <property type="match status" value="1"/>
</dbReference>
<dbReference type="SUPFAM" id="SSF46785">
    <property type="entry name" value="Winged helix' DNA-binding domain"/>
    <property type="match status" value="1"/>
</dbReference>
<comment type="similarity">
    <text evidence="2">Belongs to the ROK (NagC/XylR) family.</text>
</comment>
<dbReference type="RefSeq" id="WP_118309805.1">
    <property type="nucleotide sequence ID" value="NZ_QRHW01000017.1"/>
</dbReference>
<proteinExistence type="inferred from homology"/>
<reference evidence="4 5" key="1">
    <citation type="submission" date="2018-08" db="EMBL/GenBank/DDBJ databases">
        <title>A genome reference for cultivated species of the human gut microbiota.</title>
        <authorList>
            <person name="Zou Y."/>
            <person name="Xue W."/>
            <person name="Luo G."/>
        </authorList>
    </citation>
    <scope>NUCLEOTIDE SEQUENCE [LARGE SCALE GENOMIC DNA]</scope>
    <source>
        <strain evidence="4 5">AM23-13</strain>
    </source>
</reference>
<evidence type="ECO:0000313" key="5">
    <source>
        <dbReference type="Proteomes" id="UP000284112"/>
    </source>
</evidence>
<dbReference type="GO" id="GO:0042732">
    <property type="term" value="P:D-xylose metabolic process"/>
    <property type="evidence" value="ECO:0007669"/>
    <property type="project" value="UniProtKB-KW"/>
</dbReference>
<evidence type="ECO:0000256" key="3">
    <source>
        <dbReference type="ARBA" id="ARBA00022629"/>
    </source>
</evidence>
<dbReference type="EMBL" id="QRHW01000017">
    <property type="protein sequence ID" value="RHG07191.1"/>
    <property type="molecule type" value="Genomic_DNA"/>
</dbReference>
<organism evidence="4 5">
    <name type="scientific">Dorea longicatena</name>
    <dbReference type="NCBI Taxonomy" id="88431"/>
    <lineage>
        <taxon>Bacteria</taxon>
        <taxon>Bacillati</taxon>
        <taxon>Bacillota</taxon>
        <taxon>Clostridia</taxon>
        <taxon>Lachnospirales</taxon>
        <taxon>Lachnospiraceae</taxon>
        <taxon>Dorea</taxon>
    </lineage>
</organism>
<evidence type="ECO:0000313" key="4">
    <source>
        <dbReference type="EMBL" id="RHG07191.1"/>
    </source>
</evidence>
<dbReference type="InterPro" id="IPR036388">
    <property type="entry name" value="WH-like_DNA-bd_sf"/>
</dbReference>
<dbReference type="AlphaFoldDB" id="A0A414S0T5"/>
<dbReference type="InterPro" id="IPR043129">
    <property type="entry name" value="ATPase_NBD"/>
</dbReference>
<sequence>MEQFSLTDIKKKNLSDVYQYIYMNPSCSKQEIATALSVSLPTVTQHLTTLESQNLIEKCGRLSSSVGRRAVAYQILSNAQIAIGIEILSHTVRLLAVNLYGEAIAKEKLTLTFEPTNAYLSKLSNAVKTFLESNHYKENNILGIGLGVQGLISPDGSEFTYGKILNCTGFSLEAFANTFSVPCKFIHDSECACNTELWKSPDIKDVTYISLNYHLGGAIIVDGQLLTGATGKSGTFEHMTLVPGGHDCYCGRQGCAECYCSVNSLLGDSDNLEEFFEKKSAGDTGCIERWEDYLRHLSILINNLHMVLEHTVILGGHVAPYFTDEDFSKIRHYVAERSTFDDDTSYIIPGKCPGDTVAIGAALPFIKEFIDGIYLI</sequence>
<dbReference type="Proteomes" id="UP000284112">
    <property type="component" value="Unassembled WGS sequence"/>
</dbReference>
<dbReference type="Pfam" id="PF00480">
    <property type="entry name" value="ROK"/>
    <property type="match status" value="1"/>
</dbReference>
<dbReference type="PANTHER" id="PTHR18964">
    <property type="entry name" value="ROK (REPRESSOR, ORF, KINASE) FAMILY"/>
    <property type="match status" value="1"/>
</dbReference>
<evidence type="ECO:0000256" key="2">
    <source>
        <dbReference type="ARBA" id="ARBA00006479"/>
    </source>
</evidence>
<dbReference type="Gene3D" id="1.10.10.10">
    <property type="entry name" value="Winged helix-like DNA-binding domain superfamily/Winged helix DNA-binding domain"/>
    <property type="match status" value="1"/>
</dbReference>
<keyword evidence="3" id="KW-0859">Xylose metabolism</keyword>
<dbReference type="SUPFAM" id="SSF53067">
    <property type="entry name" value="Actin-like ATPase domain"/>
    <property type="match status" value="2"/>
</dbReference>
<protein>
    <submittedName>
        <fullName evidence="4">ROK family transcriptional regulator</fullName>
    </submittedName>
</protein>
<dbReference type="Gene3D" id="3.30.420.40">
    <property type="match status" value="2"/>
</dbReference>
<comment type="function">
    <text evidence="1">Transcriptional repressor of xylose-utilizing enzymes.</text>
</comment>
<evidence type="ECO:0000256" key="1">
    <source>
        <dbReference type="ARBA" id="ARBA00002486"/>
    </source>
</evidence>
<name>A0A414S0T5_9FIRM</name>
<comment type="caution">
    <text evidence="4">The sequence shown here is derived from an EMBL/GenBank/DDBJ whole genome shotgun (WGS) entry which is preliminary data.</text>
</comment>
<dbReference type="Pfam" id="PF13412">
    <property type="entry name" value="HTH_24"/>
    <property type="match status" value="1"/>
</dbReference>